<dbReference type="EMBL" id="KJ364518">
    <property type="protein sequence ID" value="AIE77062.1"/>
    <property type="molecule type" value="Genomic_DNA"/>
</dbReference>
<comment type="function">
    <text evidence="8">Involved in the coupling of aromatic side chains of the heptapeptide of vancomycin.</text>
</comment>
<comment type="pathway">
    <text evidence="1">Antibiotic biosynthesis; vancomycin biosynthesis.</text>
</comment>
<sequence length="391" mass="43741">MFEELNVVKGLEIHRRNRFDPGAELLSLMAEGPISALGTEEDGERRTAWLATGYDEVRQVLSSDKFSARLIYGGTAAGIAWPGFLTHYDPPDHTRLRRLVTPPFTMRRMKDFRPEVSQIVEDALDTIEDMGGPVDFVPHFGWAIATTATCDFLGIPRDDQADLSRTLHASRTERTDKRRNAAGNKYMQYMNKAVARVRRDPGDDLFGVVVREHGDEITDAELAGVAAFIMGAGGDQVARFLAAGALLMADFPEQFDILRERPDTIPDWLEELNRYLTTDEKLHPRIAKEDVTIGGRLVKAGDTVTCSLLGANRAKFPAPDDEFDITREKSPHVSFGHGIHHCLGRPLAEMVFRKAIPALARRFPKLRLAEPDRKLKFGPPPFDVEALPLDW</sequence>
<proteinExistence type="inferred from homology"/>
<dbReference type="AlphaFoldDB" id="A0A075FA36"/>
<dbReference type="CDD" id="cd11030">
    <property type="entry name" value="CYP105-like"/>
    <property type="match status" value="1"/>
</dbReference>
<evidence type="ECO:0000256" key="3">
    <source>
        <dbReference type="ARBA" id="ARBA00022617"/>
    </source>
</evidence>
<keyword evidence="7 9" id="KW-0503">Monooxygenase</keyword>
<evidence type="ECO:0000256" key="4">
    <source>
        <dbReference type="ARBA" id="ARBA00022723"/>
    </source>
</evidence>
<dbReference type="GO" id="GO:0020037">
    <property type="term" value="F:heme binding"/>
    <property type="evidence" value="ECO:0007669"/>
    <property type="project" value="InterPro"/>
</dbReference>
<dbReference type="GO" id="GO:0016705">
    <property type="term" value="F:oxidoreductase activity, acting on paired donors, with incorporation or reduction of molecular oxygen"/>
    <property type="evidence" value="ECO:0007669"/>
    <property type="project" value="InterPro"/>
</dbReference>
<dbReference type="PANTHER" id="PTHR46696">
    <property type="entry name" value="P450, PUTATIVE (EUROFUNG)-RELATED"/>
    <property type="match status" value="1"/>
</dbReference>
<evidence type="ECO:0000256" key="6">
    <source>
        <dbReference type="ARBA" id="ARBA00023004"/>
    </source>
</evidence>
<dbReference type="PANTHER" id="PTHR46696:SF1">
    <property type="entry name" value="CYTOCHROME P450 YJIB-RELATED"/>
    <property type="match status" value="1"/>
</dbReference>
<dbReference type="InterPro" id="IPR017972">
    <property type="entry name" value="Cyt_P450_CS"/>
</dbReference>
<keyword evidence="4 9" id="KW-0479">Metal-binding</keyword>
<evidence type="ECO:0000256" key="5">
    <source>
        <dbReference type="ARBA" id="ARBA00023002"/>
    </source>
</evidence>
<dbReference type="Gene3D" id="1.10.630.10">
    <property type="entry name" value="Cytochrome P450"/>
    <property type="match status" value="1"/>
</dbReference>
<dbReference type="FunFam" id="1.10.630.10:FF:000018">
    <property type="entry name" value="Cytochrome P450 monooxygenase"/>
    <property type="match status" value="1"/>
</dbReference>
<dbReference type="InterPro" id="IPR036396">
    <property type="entry name" value="Cyt_P450_sf"/>
</dbReference>
<dbReference type="SUPFAM" id="SSF48264">
    <property type="entry name" value="Cytochrome P450"/>
    <property type="match status" value="1"/>
</dbReference>
<keyword evidence="5 9" id="KW-0560">Oxidoreductase</keyword>
<reference evidence="10" key="2">
    <citation type="submission" date="2014-01" db="EMBL/GenBank/DDBJ databases">
        <authorList>
            <person name="Hong H.-J."/>
            <person name="Kwun M.J."/>
        </authorList>
    </citation>
    <scope>NUCLEOTIDE SEQUENCE</scope>
    <source>
        <strain evidence="10">NRRL2430</strain>
    </source>
</reference>
<protein>
    <submittedName>
        <fullName evidence="10">OxyA monooxygenase</fullName>
    </submittedName>
</protein>
<keyword evidence="6 9" id="KW-0408">Iron</keyword>
<evidence type="ECO:0000313" key="10">
    <source>
        <dbReference type="EMBL" id="AIE77062.1"/>
    </source>
</evidence>
<name>A0A075FA36_AMYLU</name>
<dbReference type="InterPro" id="IPR002397">
    <property type="entry name" value="Cyt_P450_B"/>
</dbReference>
<evidence type="ECO:0000256" key="7">
    <source>
        <dbReference type="ARBA" id="ARBA00023033"/>
    </source>
</evidence>
<dbReference type="GO" id="GO:0004497">
    <property type="term" value="F:monooxygenase activity"/>
    <property type="evidence" value="ECO:0007669"/>
    <property type="project" value="UniProtKB-KW"/>
</dbReference>
<dbReference type="PRINTS" id="PR00359">
    <property type="entry name" value="BP450"/>
</dbReference>
<dbReference type="RefSeq" id="WP_034313533.1">
    <property type="nucleotide sequence ID" value="NZ_FNTA01000004.1"/>
</dbReference>
<keyword evidence="3 9" id="KW-0349">Heme</keyword>
<comment type="similarity">
    <text evidence="2 9">Belongs to the cytochrome P450 family.</text>
</comment>
<dbReference type="GO" id="GO:0005506">
    <property type="term" value="F:iron ion binding"/>
    <property type="evidence" value="ECO:0007669"/>
    <property type="project" value="InterPro"/>
</dbReference>
<dbReference type="PROSITE" id="PS00086">
    <property type="entry name" value="CYTOCHROME_P450"/>
    <property type="match status" value="1"/>
</dbReference>
<accession>A0A075FA36</accession>
<evidence type="ECO:0000256" key="1">
    <source>
        <dbReference type="ARBA" id="ARBA00004660"/>
    </source>
</evidence>
<dbReference type="Pfam" id="PF00067">
    <property type="entry name" value="p450"/>
    <property type="match status" value="1"/>
</dbReference>
<reference evidence="10" key="1">
    <citation type="journal article" date="2014" name="Antimicrob. Agents Chemother.">
        <title>Antibiotic resistance mechanisms inform discovery: identification and characterization of a novel amycolatopsis strain producing ristocetin.</title>
        <authorList>
            <person name="Truman A.W."/>
            <person name="Kwun M.J."/>
            <person name="Cheng J."/>
            <person name="Yang S.H."/>
            <person name="Suh J.W."/>
            <person name="Hong H.J."/>
        </authorList>
    </citation>
    <scope>NUCLEOTIDE SEQUENCE</scope>
    <source>
        <strain evidence="10">NRRL2430</strain>
    </source>
</reference>
<organism evidence="10">
    <name type="scientific">Amycolatopsis lurida</name>
    <name type="common">Amycolatopsis orientalis subsp. lurida</name>
    <dbReference type="NCBI Taxonomy" id="31959"/>
    <lineage>
        <taxon>Bacteria</taxon>
        <taxon>Bacillati</taxon>
        <taxon>Actinomycetota</taxon>
        <taxon>Actinomycetes</taxon>
        <taxon>Pseudonocardiales</taxon>
        <taxon>Pseudonocardiaceae</taxon>
        <taxon>Amycolatopsis</taxon>
    </lineage>
</organism>
<evidence type="ECO:0000256" key="8">
    <source>
        <dbReference type="ARBA" id="ARBA00055433"/>
    </source>
</evidence>
<evidence type="ECO:0000256" key="9">
    <source>
        <dbReference type="RuleBase" id="RU000461"/>
    </source>
</evidence>
<evidence type="ECO:0000256" key="2">
    <source>
        <dbReference type="ARBA" id="ARBA00010617"/>
    </source>
</evidence>
<dbReference type="InterPro" id="IPR001128">
    <property type="entry name" value="Cyt_P450"/>
</dbReference>